<dbReference type="EMBL" id="JARYMX010000008">
    <property type="protein sequence ID" value="KAJ9538990.1"/>
    <property type="molecule type" value="Genomic_DNA"/>
</dbReference>
<dbReference type="AlphaFoldDB" id="A0AA38SMP1"/>
<name>A0AA38SMP1_9ASTR</name>
<reference evidence="1" key="1">
    <citation type="submission" date="2023-03" db="EMBL/GenBank/DDBJ databases">
        <title>Chromosome-scale reference genome and RAD-based genetic map of yellow starthistle (Centaurea solstitialis) reveal putative structural variation and QTLs associated with invader traits.</title>
        <authorList>
            <person name="Reatini B."/>
            <person name="Cang F.A."/>
            <person name="Jiang Q."/>
            <person name="Mckibben M.T.W."/>
            <person name="Barker M.S."/>
            <person name="Rieseberg L.H."/>
            <person name="Dlugosch K.M."/>
        </authorList>
    </citation>
    <scope>NUCLEOTIDE SEQUENCE</scope>
    <source>
        <strain evidence="1">CAN-66</strain>
        <tissue evidence="1">Leaf</tissue>
    </source>
</reference>
<organism evidence="1 2">
    <name type="scientific">Centaurea solstitialis</name>
    <name type="common">yellow star-thistle</name>
    <dbReference type="NCBI Taxonomy" id="347529"/>
    <lineage>
        <taxon>Eukaryota</taxon>
        <taxon>Viridiplantae</taxon>
        <taxon>Streptophyta</taxon>
        <taxon>Embryophyta</taxon>
        <taxon>Tracheophyta</taxon>
        <taxon>Spermatophyta</taxon>
        <taxon>Magnoliopsida</taxon>
        <taxon>eudicotyledons</taxon>
        <taxon>Gunneridae</taxon>
        <taxon>Pentapetalae</taxon>
        <taxon>asterids</taxon>
        <taxon>campanulids</taxon>
        <taxon>Asterales</taxon>
        <taxon>Asteraceae</taxon>
        <taxon>Carduoideae</taxon>
        <taxon>Cardueae</taxon>
        <taxon>Centaureinae</taxon>
        <taxon>Centaurea</taxon>
    </lineage>
</organism>
<evidence type="ECO:0000313" key="1">
    <source>
        <dbReference type="EMBL" id="KAJ9538990.1"/>
    </source>
</evidence>
<protein>
    <submittedName>
        <fullName evidence="1">Uncharacterized protein</fullName>
    </submittedName>
</protein>
<evidence type="ECO:0000313" key="2">
    <source>
        <dbReference type="Proteomes" id="UP001172457"/>
    </source>
</evidence>
<dbReference type="Proteomes" id="UP001172457">
    <property type="component" value="Chromosome 8"/>
</dbReference>
<proteinExistence type="predicted"/>
<gene>
    <name evidence="1" type="ORF">OSB04_031723</name>
</gene>
<comment type="caution">
    <text evidence="1">The sequence shown here is derived from an EMBL/GenBank/DDBJ whole genome shotgun (WGS) entry which is preliminary data.</text>
</comment>
<keyword evidence="2" id="KW-1185">Reference proteome</keyword>
<accession>A0AA38SMP1</accession>
<sequence length="68" mass="6944">MDVGVEVGGGAGGVVEGGGGGSGGACKLGLRSLPLDDRLSNADIMINLLQVVERHTMHFRVTKTRHSG</sequence>